<keyword evidence="3" id="KW-1185">Reference proteome</keyword>
<dbReference type="AlphaFoldDB" id="A0A1X0ABI8"/>
<dbReference type="RefSeq" id="WP_083168822.1">
    <property type="nucleotide sequence ID" value="NZ_MVHF01000045.1"/>
</dbReference>
<accession>A0A1X0ABI8</accession>
<dbReference type="EMBL" id="MVHF01000045">
    <property type="protein sequence ID" value="ORA27372.1"/>
    <property type="molecule type" value="Genomic_DNA"/>
</dbReference>
<evidence type="ECO:0000313" key="3">
    <source>
        <dbReference type="Proteomes" id="UP000192448"/>
    </source>
</evidence>
<evidence type="ECO:0000256" key="1">
    <source>
        <dbReference type="SAM" id="MobiDB-lite"/>
    </source>
</evidence>
<organism evidence="2 3">
    <name type="scientific">Mycobacterium aquaticum</name>
    <dbReference type="NCBI Taxonomy" id="1927124"/>
    <lineage>
        <taxon>Bacteria</taxon>
        <taxon>Bacillati</taxon>
        <taxon>Actinomycetota</taxon>
        <taxon>Actinomycetes</taxon>
        <taxon>Mycobacteriales</taxon>
        <taxon>Mycobacteriaceae</taxon>
        <taxon>Mycobacterium</taxon>
    </lineage>
</organism>
<dbReference type="STRING" id="1927124.BST13_30400"/>
<feature type="region of interest" description="Disordered" evidence="1">
    <location>
        <begin position="106"/>
        <end position="130"/>
    </location>
</feature>
<sequence>MAKYDMHLKASPTPANLQAAAELAPALVAELSEALGEAQLPLYELTQRSDPPTPAELVDAIATLRGEADRIRRLEYKVLGVAVLGGAAVTTTARAIGVRPTTLSDNLAGTRAQGRGKPMTKLDDGTWINA</sequence>
<dbReference type="OrthoDB" id="9986712at2"/>
<proteinExistence type="predicted"/>
<reference evidence="2 3" key="1">
    <citation type="submission" date="2017-02" db="EMBL/GenBank/DDBJ databases">
        <title>The new phylogeny of genus Mycobacterium.</title>
        <authorList>
            <person name="Tortoli E."/>
            <person name="Trovato A."/>
            <person name="Cirillo D.M."/>
        </authorList>
    </citation>
    <scope>NUCLEOTIDE SEQUENCE [LARGE SCALE GENOMIC DNA]</scope>
    <source>
        <strain evidence="2 3">RW6</strain>
    </source>
</reference>
<gene>
    <name evidence="2" type="ORF">BST13_30400</name>
</gene>
<protein>
    <submittedName>
        <fullName evidence="2">Uncharacterized protein</fullName>
    </submittedName>
</protein>
<evidence type="ECO:0000313" key="2">
    <source>
        <dbReference type="EMBL" id="ORA27372.1"/>
    </source>
</evidence>
<name>A0A1X0ABI8_9MYCO</name>
<comment type="caution">
    <text evidence="2">The sequence shown here is derived from an EMBL/GenBank/DDBJ whole genome shotgun (WGS) entry which is preliminary data.</text>
</comment>
<dbReference type="Proteomes" id="UP000192448">
    <property type="component" value="Unassembled WGS sequence"/>
</dbReference>